<dbReference type="Pfam" id="PF00132">
    <property type="entry name" value="Hexapep"/>
    <property type="match status" value="2"/>
</dbReference>
<comment type="pathway">
    <text evidence="7">Glycolipid biosynthesis; lipid IV(A) biosynthesis; lipid IV(A) from (3R)-3-hydroxytetradecanoyl-[acyl-carrier-protein] and UDP-N-acetyl-alpha-D-glucosamine: step 1/6.</text>
</comment>
<dbReference type="InterPro" id="IPR029098">
    <property type="entry name" value="Acetyltransf_C"/>
</dbReference>
<organism evidence="9 10">
    <name type="scientific">Hydrogenophaga bisanensis</name>
    <dbReference type="NCBI Taxonomy" id="439611"/>
    <lineage>
        <taxon>Bacteria</taxon>
        <taxon>Pseudomonadati</taxon>
        <taxon>Pseudomonadota</taxon>
        <taxon>Betaproteobacteria</taxon>
        <taxon>Burkholderiales</taxon>
        <taxon>Comamonadaceae</taxon>
        <taxon>Hydrogenophaga</taxon>
    </lineage>
</organism>
<keyword evidence="6 7" id="KW-0012">Acyltransferase</keyword>
<evidence type="ECO:0000313" key="9">
    <source>
        <dbReference type="EMBL" id="MFC7434450.1"/>
    </source>
</evidence>
<evidence type="ECO:0000256" key="3">
    <source>
        <dbReference type="ARBA" id="ARBA00022679"/>
    </source>
</evidence>
<dbReference type="PANTHER" id="PTHR43480">
    <property type="entry name" value="ACYL-[ACYL-CARRIER-PROTEIN]--UDP-N-ACETYLGLUCOSAMINE O-ACYLTRANSFERASE"/>
    <property type="match status" value="1"/>
</dbReference>
<dbReference type="EC" id="2.3.1.129" evidence="7"/>
<keyword evidence="7" id="KW-0963">Cytoplasm</keyword>
<keyword evidence="10" id="KW-1185">Reference proteome</keyword>
<dbReference type="InterPro" id="IPR037157">
    <property type="entry name" value="Acetyltransf_C_sf"/>
</dbReference>
<comment type="caution">
    <text evidence="9">The sequence shown here is derived from an EMBL/GenBank/DDBJ whole genome shotgun (WGS) entry which is preliminary data.</text>
</comment>
<dbReference type="CDD" id="cd03351">
    <property type="entry name" value="LbH_UDP-GlcNAc_AT"/>
    <property type="match status" value="1"/>
</dbReference>
<accession>A0ABW2R8M7</accession>
<dbReference type="HAMAP" id="MF_00387">
    <property type="entry name" value="LpxA"/>
    <property type="match status" value="1"/>
</dbReference>
<dbReference type="InterPro" id="IPR001451">
    <property type="entry name" value="Hexapep"/>
</dbReference>
<dbReference type="NCBIfam" id="NF003657">
    <property type="entry name" value="PRK05289.1"/>
    <property type="match status" value="1"/>
</dbReference>
<dbReference type="RefSeq" id="WP_382255805.1">
    <property type="nucleotide sequence ID" value="NZ_JBHTBX010000004.1"/>
</dbReference>
<gene>
    <name evidence="7 9" type="primary">lpxA</name>
    <name evidence="9" type="ORF">ACFQNJ_08000</name>
</gene>
<comment type="similarity">
    <text evidence="7">Belongs to the transferase hexapeptide repeat family. LpxA subfamily.</text>
</comment>
<proteinExistence type="inferred from homology"/>
<keyword evidence="3 7" id="KW-0808">Transferase</keyword>
<comment type="subunit">
    <text evidence="7">Homotrimer.</text>
</comment>
<dbReference type="PANTHER" id="PTHR43480:SF1">
    <property type="entry name" value="ACYL-[ACYL-CARRIER-PROTEIN]--UDP-N-ACETYLGLUCOSAMINE O-ACYLTRANSFERASE, MITOCHONDRIAL-RELATED"/>
    <property type="match status" value="1"/>
</dbReference>
<keyword evidence="5 7" id="KW-0443">Lipid metabolism</keyword>
<dbReference type="NCBIfam" id="TIGR01852">
    <property type="entry name" value="lipid_A_lpxA"/>
    <property type="match status" value="1"/>
</dbReference>
<feature type="domain" description="UDP N-acetylglucosamine O-acyltransferase C-terminal" evidence="8">
    <location>
        <begin position="176"/>
        <end position="263"/>
    </location>
</feature>
<dbReference type="InterPro" id="IPR011004">
    <property type="entry name" value="Trimer_LpxA-like_sf"/>
</dbReference>
<dbReference type="Gene3D" id="2.160.10.10">
    <property type="entry name" value="Hexapeptide repeat proteins"/>
    <property type="match status" value="1"/>
</dbReference>
<comment type="subcellular location">
    <subcellularLocation>
        <location evidence="7">Cytoplasm</location>
    </subcellularLocation>
</comment>
<dbReference type="PIRSF" id="PIRSF000456">
    <property type="entry name" value="UDP-GlcNAc_acltr"/>
    <property type="match status" value="1"/>
</dbReference>
<keyword evidence="2 7" id="KW-0441">Lipid A biosynthesis</keyword>
<evidence type="ECO:0000259" key="8">
    <source>
        <dbReference type="Pfam" id="PF13720"/>
    </source>
</evidence>
<evidence type="ECO:0000256" key="1">
    <source>
        <dbReference type="ARBA" id="ARBA00022516"/>
    </source>
</evidence>
<dbReference type="InterPro" id="IPR010137">
    <property type="entry name" value="Lipid_A_LpxA"/>
</dbReference>
<reference evidence="10" key="1">
    <citation type="journal article" date="2019" name="Int. J. Syst. Evol. Microbiol.">
        <title>The Global Catalogue of Microorganisms (GCM) 10K type strain sequencing project: providing services to taxonomists for standard genome sequencing and annotation.</title>
        <authorList>
            <consortium name="The Broad Institute Genomics Platform"/>
            <consortium name="The Broad Institute Genome Sequencing Center for Infectious Disease"/>
            <person name="Wu L."/>
            <person name="Ma J."/>
        </authorList>
    </citation>
    <scope>NUCLEOTIDE SEQUENCE [LARGE SCALE GENOMIC DNA]</scope>
    <source>
        <strain evidence="10">CCUG 54518</strain>
    </source>
</reference>
<dbReference type="GO" id="GO:0008780">
    <property type="term" value="F:acyl-[acyl-carrier-protein]-UDP-N-acetylglucosamine O-acyltransferase activity"/>
    <property type="evidence" value="ECO:0007669"/>
    <property type="project" value="UniProtKB-EC"/>
</dbReference>
<name>A0ABW2R8M7_9BURK</name>
<keyword evidence="4 7" id="KW-0677">Repeat</keyword>
<evidence type="ECO:0000256" key="6">
    <source>
        <dbReference type="ARBA" id="ARBA00023315"/>
    </source>
</evidence>
<evidence type="ECO:0000313" key="10">
    <source>
        <dbReference type="Proteomes" id="UP001596495"/>
    </source>
</evidence>
<evidence type="ECO:0000256" key="7">
    <source>
        <dbReference type="HAMAP-Rule" id="MF_00387"/>
    </source>
</evidence>
<comment type="function">
    <text evidence="7">Involved in the biosynthesis of lipid A, a phosphorylated glycolipid that anchors the lipopolysaccharide to the outer membrane of the cell.</text>
</comment>
<dbReference type="Pfam" id="PF13720">
    <property type="entry name" value="Acetyltransf_11"/>
    <property type="match status" value="1"/>
</dbReference>
<dbReference type="Gene3D" id="1.20.1180.10">
    <property type="entry name" value="Udp N-acetylglucosamine O-acyltransferase, C-terminal domain"/>
    <property type="match status" value="1"/>
</dbReference>
<dbReference type="EMBL" id="JBHTBX010000004">
    <property type="protein sequence ID" value="MFC7434450.1"/>
    <property type="molecule type" value="Genomic_DNA"/>
</dbReference>
<protein>
    <recommendedName>
        <fullName evidence="7">Acyl-[acyl-carrier-protein]--UDP-N-acetylglucosamine O-acyltransferase</fullName>
        <shortName evidence="7">UDP-N-acetylglucosamine acyltransferase</shortName>
        <ecNumber evidence="7">2.3.1.129</ecNumber>
    </recommendedName>
</protein>
<sequence length="264" mass="28630">MANIHPTAVVDPAAELDASVSIGPYTVIGPHVKVGAGTTIGAHCVIEGHTTIGRDNRIFQFNSLGAIPQDKKYAGEPCELIIGDRNTIREFCTFNIGSPGDLGKTVVGDDNWIMAYVHLAHDCVVGNKTIFANNSQLAGHVQVGDWVILGGFTVVHQFVRIGDHAMTAMCSLLFADLPPFVMCQGQPAQARSMNFEGLRRRGFSAERIAVVKRMHKALYRDDLTLDLARQRIGGLAAEVPEAQQDVDLMAGFLDQVNPQRGIVR</sequence>
<evidence type="ECO:0000256" key="4">
    <source>
        <dbReference type="ARBA" id="ARBA00022737"/>
    </source>
</evidence>
<dbReference type="SUPFAM" id="SSF51161">
    <property type="entry name" value="Trimeric LpxA-like enzymes"/>
    <property type="match status" value="1"/>
</dbReference>
<keyword evidence="1 7" id="KW-0444">Lipid biosynthesis</keyword>
<dbReference type="Proteomes" id="UP001596495">
    <property type="component" value="Unassembled WGS sequence"/>
</dbReference>
<evidence type="ECO:0000256" key="2">
    <source>
        <dbReference type="ARBA" id="ARBA00022556"/>
    </source>
</evidence>
<comment type="catalytic activity">
    <reaction evidence="7">
        <text>a (3R)-hydroxyacyl-[ACP] + UDP-N-acetyl-alpha-D-glucosamine = a UDP-3-O-[(3R)-3-hydroxyacyl]-N-acetyl-alpha-D-glucosamine + holo-[ACP]</text>
        <dbReference type="Rhea" id="RHEA:67812"/>
        <dbReference type="Rhea" id="RHEA-COMP:9685"/>
        <dbReference type="Rhea" id="RHEA-COMP:9945"/>
        <dbReference type="ChEBI" id="CHEBI:57705"/>
        <dbReference type="ChEBI" id="CHEBI:64479"/>
        <dbReference type="ChEBI" id="CHEBI:78827"/>
        <dbReference type="ChEBI" id="CHEBI:173225"/>
        <dbReference type="EC" id="2.3.1.129"/>
    </reaction>
</comment>
<evidence type="ECO:0000256" key="5">
    <source>
        <dbReference type="ARBA" id="ARBA00023098"/>
    </source>
</evidence>